<protein>
    <recommendedName>
        <fullName evidence="2">histidine kinase</fullName>
        <ecNumber evidence="2">2.7.13.3</ecNumber>
    </recommendedName>
</protein>
<evidence type="ECO:0000256" key="1">
    <source>
        <dbReference type="ARBA" id="ARBA00000085"/>
    </source>
</evidence>
<feature type="transmembrane region" description="Helical" evidence="9">
    <location>
        <begin position="180"/>
        <end position="202"/>
    </location>
</feature>
<evidence type="ECO:0000256" key="8">
    <source>
        <dbReference type="ARBA" id="ARBA00023012"/>
    </source>
</evidence>
<feature type="domain" description="Signal transduction histidine kinase subgroup 3 dimerisation and phosphoacceptor" evidence="11">
    <location>
        <begin position="403"/>
        <end position="463"/>
    </location>
</feature>
<dbReference type="SUPFAM" id="SSF55874">
    <property type="entry name" value="ATPase domain of HSP90 chaperone/DNA topoisomerase II/histidine kinase"/>
    <property type="match status" value="1"/>
</dbReference>
<dbReference type="EMBL" id="JBHMCA010000024">
    <property type="protein sequence ID" value="MFB9444097.1"/>
    <property type="molecule type" value="Genomic_DNA"/>
</dbReference>
<keyword evidence="8" id="KW-0902">Two-component regulatory system</keyword>
<dbReference type="Pfam" id="PF07730">
    <property type="entry name" value="HisKA_3"/>
    <property type="match status" value="1"/>
</dbReference>
<feature type="transmembrane region" description="Helical" evidence="9">
    <location>
        <begin position="49"/>
        <end position="69"/>
    </location>
</feature>
<proteinExistence type="predicted"/>
<feature type="transmembrane region" description="Helical" evidence="9">
    <location>
        <begin position="214"/>
        <end position="235"/>
    </location>
</feature>
<feature type="transmembrane region" description="Helical" evidence="9">
    <location>
        <begin position="247"/>
        <end position="268"/>
    </location>
</feature>
<evidence type="ECO:0000256" key="4">
    <source>
        <dbReference type="ARBA" id="ARBA00022679"/>
    </source>
</evidence>
<dbReference type="InterPro" id="IPR036890">
    <property type="entry name" value="HATPase_C_sf"/>
</dbReference>
<feature type="transmembrane region" description="Helical" evidence="9">
    <location>
        <begin position="76"/>
        <end position="94"/>
    </location>
</feature>
<evidence type="ECO:0000259" key="10">
    <source>
        <dbReference type="Pfam" id="PF02518"/>
    </source>
</evidence>
<sequence length="592" mass="63874">MLRIEYHDGRRDAAAPQWRTAATPIVVALLVGQLPLIAGRPFWADHAVLAVLTVLMAALLAAAGAVLMLGGGSRKTGVALIIAALLYSAAWAGAWNRGWWPLIGEYTQSVFFIVLGVGILLHGRPRFAGRLEWAWTWLAVVVLIGAQTSSVLVVRPEQIGYAADVVWPDLRVSRSVADGWLLVAAVSYAVLAICFVAVLVVRRRDLPRLDRHRSLPLVVVSGVFAVASAVVQYPVTEVGTSFEGTMLARGAQGAMAVIVPLALFASAVRARWSEEMLAVQLNRLIGPPTPQSVEAGLRTVLQDPTLRIWYWLPEIRLYVAGEGDIRFAPPSDDRGLVEFRVTGSAEPLVQCELDPAVLTHANLVRAALAACVSALQANQLQLVAIERLRADQYRLVEAERDGRRKLARNLHDGVQQLLVALKFDLARIARLSDPDAVREQIAESGERVQSIIADVRNIAHGAQAPSLLDQGLAGALEVLAERHHLPLALSLGVTELPGDLERELFYVLSEALTNVVMHAQASSVRVGLRSEGDTVVAEVVDDGIGGAVVRDGHGLRGISERVRALRGHLEIDSRAGGGTRLTVVLPRTEETT</sequence>
<dbReference type="InterPro" id="IPR011712">
    <property type="entry name" value="Sig_transdc_His_kin_sub3_dim/P"/>
</dbReference>
<feature type="transmembrane region" description="Helical" evidence="9">
    <location>
        <begin position="135"/>
        <end position="154"/>
    </location>
</feature>
<evidence type="ECO:0000256" key="3">
    <source>
        <dbReference type="ARBA" id="ARBA00022553"/>
    </source>
</evidence>
<evidence type="ECO:0000259" key="11">
    <source>
        <dbReference type="Pfam" id="PF07730"/>
    </source>
</evidence>
<feature type="domain" description="Histidine kinase/HSP90-like ATPase" evidence="10">
    <location>
        <begin position="501"/>
        <end position="588"/>
    </location>
</feature>
<evidence type="ECO:0000256" key="9">
    <source>
        <dbReference type="SAM" id="Phobius"/>
    </source>
</evidence>
<feature type="transmembrane region" description="Helical" evidence="9">
    <location>
        <begin position="21"/>
        <end position="43"/>
    </location>
</feature>
<name>A0ABV5M5H1_9ACTN</name>
<evidence type="ECO:0000256" key="5">
    <source>
        <dbReference type="ARBA" id="ARBA00022741"/>
    </source>
</evidence>
<organism evidence="12 13">
    <name type="scientific">Dactylosporangium vinaceum</name>
    <dbReference type="NCBI Taxonomy" id="53362"/>
    <lineage>
        <taxon>Bacteria</taxon>
        <taxon>Bacillati</taxon>
        <taxon>Actinomycetota</taxon>
        <taxon>Actinomycetes</taxon>
        <taxon>Micromonosporales</taxon>
        <taxon>Micromonosporaceae</taxon>
        <taxon>Dactylosporangium</taxon>
    </lineage>
</organism>
<feature type="transmembrane region" description="Helical" evidence="9">
    <location>
        <begin position="106"/>
        <end position="123"/>
    </location>
</feature>
<dbReference type="Gene3D" id="3.30.565.10">
    <property type="entry name" value="Histidine kinase-like ATPase, C-terminal domain"/>
    <property type="match status" value="1"/>
</dbReference>
<dbReference type="RefSeq" id="WP_223098300.1">
    <property type="nucleotide sequence ID" value="NZ_CP061913.1"/>
</dbReference>
<keyword evidence="13" id="KW-1185">Reference proteome</keyword>
<dbReference type="InterPro" id="IPR003594">
    <property type="entry name" value="HATPase_dom"/>
</dbReference>
<evidence type="ECO:0000256" key="2">
    <source>
        <dbReference type="ARBA" id="ARBA00012438"/>
    </source>
</evidence>
<gene>
    <name evidence="12" type="ORF">ACFFTR_13525</name>
</gene>
<keyword evidence="5" id="KW-0547">Nucleotide-binding</keyword>
<dbReference type="EC" id="2.7.13.3" evidence="2"/>
<accession>A0ABV5M5H1</accession>
<keyword evidence="9" id="KW-0812">Transmembrane</keyword>
<evidence type="ECO:0000313" key="12">
    <source>
        <dbReference type="EMBL" id="MFB9444097.1"/>
    </source>
</evidence>
<dbReference type="PANTHER" id="PTHR24421">
    <property type="entry name" value="NITRATE/NITRITE SENSOR PROTEIN NARX-RELATED"/>
    <property type="match status" value="1"/>
</dbReference>
<keyword evidence="7" id="KW-0067">ATP-binding</keyword>
<dbReference type="PANTHER" id="PTHR24421:SF10">
    <property type="entry name" value="NITRATE_NITRITE SENSOR PROTEIN NARQ"/>
    <property type="match status" value="1"/>
</dbReference>
<keyword evidence="9" id="KW-1133">Transmembrane helix</keyword>
<dbReference type="Pfam" id="PF02518">
    <property type="entry name" value="HATPase_c"/>
    <property type="match status" value="1"/>
</dbReference>
<reference evidence="12 13" key="1">
    <citation type="submission" date="2024-09" db="EMBL/GenBank/DDBJ databases">
        <authorList>
            <person name="Sun Q."/>
            <person name="Mori K."/>
        </authorList>
    </citation>
    <scope>NUCLEOTIDE SEQUENCE [LARGE SCALE GENOMIC DNA]</scope>
    <source>
        <strain evidence="12 13">JCM 3307</strain>
    </source>
</reference>
<dbReference type="InterPro" id="IPR050482">
    <property type="entry name" value="Sensor_HK_TwoCompSys"/>
</dbReference>
<dbReference type="CDD" id="cd16917">
    <property type="entry name" value="HATPase_UhpB-NarQ-NarX-like"/>
    <property type="match status" value="1"/>
</dbReference>
<comment type="caution">
    <text evidence="12">The sequence shown here is derived from an EMBL/GenBank/DDBJ whole genome shotgun (WGS) entry which is preliminary data.</text>
</comment>
<evidence type="ECO:0000256" key="7">
    <source>
        <dbReference type="ARBA" id="ARBA00022840"/>
    </source>
</evidence>
<evidence type="ECO:0000256" key="6">
    <source>
        <dbReference type="ARBA" id="ARBA00022777"/>
    </source>
</evidence>
<keyword evidence="3" id="KW-0597">Phosphoprotein</keyword>
<evidence type="ECO:0000313" key="13">
    <source>
        <dbReference type="Proteomes" id="UP001589608"/>
    </source>
</evidence>
<keyword evidence="9" id="KW-0472">Membrane</keyword>
<dbReference type="Proteomes" id="UP001589608">
    <property type="component" value="Unassembled WGS sequence"/>
</dbReference>
<dbReference type="Gene3D" id="1.20.5.1930">
    <property type="match status" value="1"/>
</dbReference>
<keyword evidence="4" id="KW-0808">Transferase</keyword>
<comment type="catalytic activity">
    <reaction evidence="1">
        <text>ATP + protein L-histidine = ADP + protein N-phospho-L-histidine.</text>
        <dbReference type="EC" id="2.7.13.3"/>
    </reaction>
</comment>
<keyword evidence="6 12" id="KW-0418">Kinase</keyword>
<dbReference type="GO" id="GO:0016301">
    <property type="term" value="F:kinase activity"/>
    <property type="evidence" value="ECO:0007669"/>
    <property type="project" value="UniProtKB-KW"/>
</dbReference>